<dbReference type="Proteomes" id="UP000054698">
    <property type="component" value="Unassembled WGS sequence"/>
</dbReference>
<dbReference type="GO" id="GO:0016787">
    <property type="term" value="F:hydrolase activity"/>
    <property type="evidence" value="ECO:0007669"/>
    <property type="project" value="UniProtKB-UniRule"/>
</dbReference>
<dbReference type="Gene3D" id="3.40.1090.10">
    <property type="entry name" value="Cytosolic phospholipase A2 catalytic domain"/>
    <property type="match status" value="2"/>
</dbReference>
<keyword evidence="2" id="KW-0442">Lipid degradation</keyword>
<dbReference type="CDD" id="cd07207">
    <property type="entry name" value="Pat_ExoU_VipD_like"/>
    <property type="match status" value="1"/>
</dbReference>
<dbReference type="OrthoDB" id="5650221at2"/>
<keyword evidence="2" id="KW-0378">Hydrolase</keyword>
<evidence type="ECO:0000256" key="1">
    <source>
        <dbReference type="ARBA" id="ARBA00023098"/>
    </source>
</evidence>
<keyword evidence="1 2" id="KW-0443">Lipid metabolism</keyword>
<proteinExistence type="predicted"/>
<reference evidence="4 6" key="1">
    <citation type="submission" date="2015-11" db="EMBL/GenBank/DDBJ databases">
        <title>Genomic analysis of 38 Legionella species identifies large and diverse effector repertoires.</title>
        <authorList>
            <person name="Burstein D."/>
            <person name="Amaro F."/>
            <person name="Zusman T."/>
            <person name="Lifshitz Z."/>
            <person name="Cohen O."/>
            <person name="Gilbert J.A."/>
            <person name="Pupko T."/>
            <person name="Shuman H.A."/>
            <person name="Segal G."/>
        </authorList>
    </citation>
    <scope>NUCLEOTIDE SEQUENCE [LARGE SCALE GENOMIC DNA]</scope>
    <source>
        <strain evidence="4 6">WO-44C</strain>
    </source>
</reference>
<feature type="active site" description="Proton acceptor" evidence="2">
    <location>
        <position position="229"/>
    </location>
</feature>
<dbReference type="PATRIC" id="fig|453.4.peg.1118"/>
<dbReference type="InterPro" id="IPR016035">
    <property type="entry name" value="Acyl_Trfase/lysoPLipase"/>
</dbReference>
<sequence>MPITVTIPRPPITLLVLRGDGIKGVGYVGALQVLNEKNVIPNLTTVAGSSAGAITAMLIALGYSQKEIEDELRTMDFSKFMDHPNTFLNRVTGGVFSGLKGLLGYKHGFYQGEILRQWLEEKVEAKLGKKNATFQDLQNAIKNNQDEQNLKKKNQFKELIVTGTNLQTEKTDIFSAATTPDFPIADAVRISSSIPAFFETVYINKKTGQVEHDMTAEKAKDPNYVPYVDGGLLDNFPIEYLSDERYASLYEINNGINPSVLGLRIDSSFETNAIWNKTSKKSQEWDLWRWVQAVISSPMEDTHKLDKYGFQIISSNDLNISGTDFALSKEGKERLIQKAKEVTAAYYDNYIEGSAYEILTFKTKEELEYHYNAAKNELTYLEGVKSFRSLKPDEERRARYLNDILIPAFNKTLDTLVDSVKEAFSGDLAPFGKEQSFVPETRKATPVSLKQLPTFFQPIQAKAVPLVELERSDVASAAPAA</sequence>
<dbReference type="PROSITE" id="PS51635">
    <property type="entry name" value="PNPLA"/>
    <property type="match status" value="1"/>
</dbReference>
<protein>
    <submittedName>
        <fullName evidence="4">Patatin-like phospholipase</fullName>
    </submittedName>
</protein>
<feature type="domain" description="PNPLA" evidence="3">
    <location>
        <begin position="15"/>
        <end position="242"/>
    </location>
</feature>
<evidence type="ECO:0000259" key="3">
    <source>
        <dbReference type="PROSITE" id="PS51635"/>
    </source>
</evidence>
<evidence type="ECO:0000313" key="7">
    <source>
        <dbReference type="Proteomes" id="UP000251942"/>
    </source>
</evidence>
<feature type="active site" description="Nucleophile" evidence="2">
    <location>
        <position position="50"/>
    </location>
</feature>
<evidence type="ECO:0000313" key="4">
    <source>
        <dbReference type="EMBL" id="KTD01434.1"/>
    </source>
</evidence>
<feature type="short sequence motif" description="GXGXXG" evidence="2">
    <location>
        <begin position="19"/>
        <end position="24"/>
    </location>
</feature>
<organism evidence="4 6">
    <name type="scientific">Legionella feeleii</name>
    <dbReference type="NCBI Taxonomy" id="453"/>
    <lineage>
        <taxon>Bacteria</taxon>
        <taxon>Pseudomonadati</taxon>
        <taxon>Pseudomonadota</taxon>
        <taxon>Gammaproteobacteria</taxon>
        <taxon>Legionellales</taxon>
        <taxon>Legionellaceae</taxon>
        <taxon>Legionella</taxon>
    </lineage>
</organism>
<dbReference type="Pfam" id="PF01734">
    <property type="entry name" value="Patatin"/>
    <property type="match status" value="1"/>
</dbReference>
<dbReference type="SUPFAM" id="SSF52151">
    <property type="entry name" value="FabD/lysophospholipase-like"/>
    <property type="match status" value="1"/>
</dbReference>
<dbReference type="InterPro" id="IPR002641">
    <property type="entry name" value="PNPLA_dom"/>
</dbReference>
<dbReference type="InterPro" id="IPR052580">
    <property type="entry name" value="Lipid_Hydrolase"/>
</dbReference>
<dbReference type="PANTHER" id="PTHR46394">
    <property type="entry name" value="ANNEXIN"/>
    <property type="match status" value="1"/>
</dbReference>
<dbReference type="STRING" id="453.Lfee_1038"/>
<dbReference type="EMBL" id="LNYB01000031">
    <property type="protein sequence ID" value="KTD01434.1"/>
    <property type="molecule type" value="Genomic_DNA"/>
</dbReference>
<feature type="short sequence motif" description="DGA/G" evidence="2">
    <location>
        <begin position="229"/>
        <end position="231"/>
    </location>
</feature>
<name>A0A0W0U158_9GAMM</name>
<evidence type="ECO:0000313" key="5">
    <source>
        <dbReference type="EMBL" id="SPX61243.1"/>
    </source>
</evidence>
<dbReference type="GO" id="GO:0016042">
    <property type="term" value="P:lipid catabolic process"/>
    <property type="evidence" value="ECO:0007669"/>
    <property type="project" value="UniProtKB-UniRule"/>
</dbReference>
<dbReference type="Proteomes" id="UP000251942">
    <property type="component" value="Unassembled WGS sequence"/>
</dbReference>
<dbReference type="RefSeq" id="WP_058444584.1">
    <property type="nucleotide sequence ID" value="NZ_CAAAHT010000008.1"/>
</dbReference>
<dbReference type="AlphaFoldDB" id="A0A0W0U158"/>
<evidence type="ECO:0000313" key="6">
    <source>
        <dbReference type="Proteomes" id="UP000054698"/>
    </source>
</evidence>
<gene>
    <name evidence="4" type="ORF">Lfee_1038</name>
    <name evidence="5" type="ORF">NCTC12022_01983</name>
</gene>
<dbReference type="EMBL" id="UASS01000018">
    <property type="protein sequence ID" value="SPX61243.1"/>
    <property type="molecule type" value="Genomic_DNA"/>
</dbReference>
<keyword evidence="6" id="KW-1185">Reference proteome</keyword>
<feature type="short sequence motif" description="GXSXG" evidence="2">
    <location>
        <begin position="48"/>
        <end position="52"/>
    </location>
</feature>
<accession>A0A0W0U158</accession>
<reference evidence="5 7" key="2">
    <citation type="submission" date="2018-06" db="EMBL/GenBank/DDBJ databases">
        <authorList>
            <consortium name="Pathogen Informatics"/>
            <person name="Doyle S."/>
        </authorList>
    </citation>
    <scope>NUCLEOTIDE SEQUENCE [LARGE SCALE GENOMIC DNA]</scope>
    <source>
        <strain evidence="5 7">NCTC12022</strain>
    </source>
</reference>
<evidence type="ECO:0000256" key="2">
    <source>
        <dbReference type="PROSITE-ProRule" id="PRU01161"/>
    </source>
</evidence>
<dbReference type="PANTHER" id="PTHR46394:SF1">
    <property type="entry name" value="PNPLA DOMAIN-CONTAINING PROTEIN"/>
    <property type="match status" value="1"/>
</dbReference>